<dbReference type="SUPFAM" id="SSF50621">
    <property type="entry name" value="Alanine racemase C-terminal domain-like"/>
    <property type="match status" value="1"/>
</dbReference>
<accession>A9WJ56</accession>
<dbReference type="PATRIC" id="fig|324602.8.peg.1260"/>
<protein>
    <submittedName>
        <fullName evidence="4">Orn/DAP/Arg decarboxylase 2</fullName>
    </submittedName>
</protein>
<dbReference type="HOGENOM" id="CLU_027243_2_0_0"/>
<dbReference type="GO" id="GO:0008295">
    <property type="term" value="P:spermidine biosynthetic process"/>
    <property type="evidence" value="ECO:0007669"/>
    <property type="project" value="InterPro"/>
</dbReference>
<dbReference type="FunFam" id="2.40.37.10:FF:000051">
    <property type="match status" value="1"/>
</dbReference>
<keyword evidence="5" id="KW-1185">Reference proteome</keyword>
<name>A9WJ56_CHLAA</name>
<evidence type="ECO:0000313" key="5">
    <source>
        <dbReference type="Proteomes" id="UP000002008"/>
    </source>
</evidence>
<evidence type="ECO:0000313" key="4">
    <source>
        <dbReference type="EMBL" id="ABY34333.1"/>
    </source>
</evidence>
<evidence type="ECO:0000256" key="2">
    <source>
        <dbReference type="ARBA" id="ARBA00022898"/>
    </source>
</evidence>
<dbReference type="Gene3D" id="2.40.37.10">
    <property type="entry name" value="Lyase, Ornithine Decarboxylase, Chain A, domain 1"/>
    <property type="match status" value="1"/>
</dbReference>
<reference evidence="5" key="1">
    <citation type="journal article" date="2011" name="BMC Genomics">
        <title>Complete genome sequence of the filamentous anoxygenic phototrophic bacterium Chloroflexus aurantiacus.</title>
        <authorList>
            <person name="Tang K.H."/>
            <person name="Barry K."/>
            <person name="Chertkov O."/>
            <person name="Dalin E."/>
            <person name="Han C.S."/>
            <person name="Hauser L.J."/>
            <person name="Honchak B.M."/>
            <person name="Karbach L.E."/>
            <person name="Land M.L."/>
            <person name="Lapidus A."/>
            <person name="Larimer F.W."/>
            <person name="Mikhailova N."/>
            <person name="Pitluck S."/>
            <person name="Pierson B.K."/>
            <person name="Blankenship R.E."/>
        </authorList>
    </citation>
    <scope>NUCLEOTIDE SEQUENCE [LARGE SCALE GENOMIC DNA]</scope>
    <source>
        <strain evidence="5">ATCC 29366 / DSM 635 / J-10-fl</strain>
    </source>
</reference>
<dbReference type="GO" id="GO:0006527">
    <property type="term" value="P:L-arginine catabolic process"/>
    <property type="evidence" value="ECO:0007669"/>
    <property type="project" value="InterPro"/>
</dbReference>
<dbReference type="PANTHER" id="PTHR43295">
    <property type="entry name" value="ARGININE DECARBOXYLASE"/>
    <property type="match status" value="1"/>
</dbReference>
<dbReference type="Proteomes" id="UP000002008">
    <property type="component" value="Chromosome"/>
</dbReference>
<proteinExistence type="predicted"/>
<dbReference type="InterPro" id="IPR029066">
    <property type="entry name" value="PLP-binding_barrel"/>
</dbReference>
<evidence type="ECO:0000259" key="3">
    <source>
        <dbReference type="Pfam" id="PF02784"/>
    </source>
</evidence>
<comment type="cofactor">
    <cofactor evidence="1">
        <name>pyridoxal 5'-phosphate</name>
        <dbReference type="ChEBI" id="CHEBI:597326"/>
    </cofactor>
</comment>
<dbReference type="InterPro" id="IPR002985">
    <property type="entry name" value="Arg_decrbxlase"/>
</dbReference>
<sequence>MKTLTFADLIAQQTGFAGEGRLTDFVSRYDGDLYFGDRLNLNRLVRQHGAPLEVVYTPQITAQIHRMIGWAAQARAATEYAAPFHYAYATKANFAAEAVQTALAAGAHYETSATADLIIAHGLWRQGILPPDRLICCNGSKEPAYRNAIRQLRLDGCETVIPVLDDLSELHDLITTPAPLQFGVRERAAGNRDGRHPGNDRFGLTMAEIEQAADLIATTEHRLVLYHAMIGSQIEDEGHFLTTLRASIENYCRLRRRVPTLRYFNFGGGVPTAGYQLTFNFDYQRFLARLMATVRDLCAEYDVPVPELIGEFGRYTVATHSAYLVEVGAVKAGQPDQPDWYLINGSLMVMLPDTLFVSGQEFVILPLSDWHRPVRPVRLAGRRTCDSDDIYPRPEQPPLWLPETDGGLVLAIFGIGAYQQMISGRGGAHHCLTPEAARFIVEERDGRLSSRLVPQQDQATIMRLLGYRPQPTALPLPFRQPARPAVLAARRRTRERMVSI</sequence>
<dbReference type="CDD" id="cd06830">
    <property type="entry name" value="PLPDE_III_ADC"/>
    <property type="match status" value="1"/>
</dbReference>
<evidence type="ECO:0000256" key="1">
    <source>
        <dbReference type="ARBA" id="ARBA00001933"/>
    </source>
</evidence>
<gene>
    <name evidence="4" type="ordered locus">Caur_1102</name>
</gene>
<dbReference type="Gene3D" id="3.20.20.10">
    <property type="entry name" value="Alanine racemase"/>
    <property type="match status" value="1"/>
</dbReference>
<dbReference type="Pfam" id="PF02784">
    <property type="entry name" value="Orn_Arg_deC_N"/>
    <property type="match status" value="1"/>
</dbReference>
<dbReference type="PANTHER" id="PTHR43295:SF9">
    <property type="entry name" value="BIOSYNTHETIC ARGININE DECARBOXYLASE"/>
    <property type="match status" value="1"/>
</dbReference>
<dbReference type="STRING" id="324602.Caur_1102"/>
<dbReference type="SUPFAM" id="SSF51419">
    <property type="entry name" value="PLP-binding barrel"/>
    <property type="match status" value="1"/>
</dbReference>
<dbReference type="InterPro" id="IPR009006">
    <property type="entry name" value="Ala_racemase/Decarboxylase_C"/>
</dbReference>
<dbReference type="InterPro" id="IPR022644">
    <property type="entry name" value="De-COase2_N"/>
</dbReference>
<dbReference type="EMBL" id="CP000909">
    <property type="protein sequence ID" value="ABY34333.1"/>
    <property type="molecule type" value="Genomic_DNA"/>
</dbReference>
<dbReference type="eggNOG" id="COG0019">
    <property type="taxonomic scope" value="Bacteria"/>
</dbReference>
<feature type="domain" description="Orn/DAP/Arg decarboxylase 2 N-terminal" evidence="3">
    <location>
        <begin position="74"/>
        <end position="318"/>
    </location>
</feature>
<dbReference type="GO" id="GO:0009446">
    <property type="term" value="P:putrescine biosynthetic process"/>
    <property type="evidence" value="ECO:0000318"/>
    <property type="project" value="GO_Central"/>
</dbReference>
<dbReference type="EnsemblBacteria" id="ABY34333">
    <property type="protein sequence ID" value="ABY34333"/>
    <property type="gene ID" value="Caur_1102"/>
</dbReference>
<dbReference type="KEGG" id="cau:Caur_1102"/>
<dbReference type="GO" id="GO:0008792">
    <property type="term" value="F:arginine decarboxylase activity"/>
    <property type="evidence" value="ECO:0000318"/>
    <property type="project" value="GO_Central"/>
</dbReference>
<dbReference type="InParanoid" id="A9WJ56"/>
<dbReference type="AlphaFoldDB" id="A9WJ56"/>
<organism evidence="4 5">
    <name type="scientific">Chloroflexus aurantiacus (strain ATCC 29366 / DSM 635 / J-10-fl)</name>
    <dbReference type="NCBI Taxonomy" id="324602"/>
    <lineage>
        <taxon>Bacteria</taxon>
        <taxon>Bacillati</taxon>
        <taxon>Chloroflexota</taxon>
        <taxon>Chloroflexia</taxon>
        <taxon>Chloroflexales</taxon>
        <taxon>Chloroflexineae</taxon>
        <taxon>Chloroflexaceae</taxon>
        <taxon>Chloroflexus</taxon>
    </lineage>
</organism>
<keyword evidence="2" id="KW-0663">Pyridoxal phosphate</keyword>